<dbReference type="GO" id="GO:0006334">
    <property type="term" value="P:nucleosome assembly"/>
    <property type="evidence" value="ECO:0007669"/>
    <property type="project" value="InterPro"/>
</dbReference>
<evidence type="ECO:0000256" key="4">
    <source>
        <dbReference type="ARBA" id="ARBA00023242"/>
    </source>
</evidence>
<dbReference type="KEGG" id="dcr:108200778"/>
<feature type="compositionally biased region" description="Basic and acidic residues" evidence="5">
    <location>
        <begin position="136"/>
        <end position="151"/>
    </location>
</feature>
<dbReference type="EMBL" id="LNRQ01000009">
    <property type="protein sequence ID" value="KZM82676.1"/>
    <property type="molecule type" value="Genomic_DNA"/>
</dbReference>
<evidence type="ECO:0000256" key="1">
    <source>
        <dbReference type="ARBA" id="ARBA00004123"/>
    </source>
</evidence>
<dbReference type="Gramene" id="KZM82676">
    <property type="protein sequence ID" value="KZM82676"/>
    <property type="gene ID" value="DCAR_030245"/>
</dbReference>
<keyword evidence="3" id="KW-0238">DNA-binding</keyword>
<feature type="compositionally biased region" description="Basic residues" evidence="5">
    <location>
        <begin position="85"/>
        <end position="95"/>
    </location>
</feature>
<evidence type="ECO:0000313" key="7">
    <source>
        <dbReference type="EMBL" id="KZM82676.1"/>
    </source>
</evidence>
<evidence type="ECO:0000313" key="9">
    <source>
        <dbReference type="Proteomes" id="UP000077755"/>
    </source>
</evidence>
<dbReference type="EMBL" id="CP093351">
    <property type="protein sequence ID" value="WOH15587.1"/>
    <property type="molecule type" value="Genomic_DNA"/>
</dbReference>
<dbReference type="Pfam" id="PF00538">
    <property type="entry name" value="Linker_histone"/>
    <property type="match status" value="1"/>
</dbReference>
<evidence type="ECO:0000256" key="5">
    <source>
        <dbReference type="SAM" id="MobiDB-lite"/>
    </source>
</evidence>
<feature type="domain" description="H15" evidence="6">
    <location>
        <begin position="9"/>
        <end position="81"/>
    </location>
</feature>
<dbReference type="InterPro" id="IPR017956">
    <property type="entry name" value="AT_hook_DNA-bd_motif"/>
</dbReference>
<dbReference type="Gene3D" id="1.10.10.10">
    <property type="entry name" value="Winged helix-like DNA-binding domain superfamily/Winged helix DNA-binding domain"/>
    <property type="match status" value="1"/>
</dbReference>
<comment type="subcellular location">
    <subcellularLocation>
        <location evidence="2">Chromosome</location>
    </subcellularLocation>
    <subcellularLocation>
        <location evidence="1">Nucleus</location>
    </subcellularLocation>
</comment>
<dbReference type="Pfam" id="PF02178">
    <property type="entry name" value="AT_hook"/>
    <property type="match status" value="10"/>
</dbReference>
<dbReference type="PRINTS" id="PR00929">
    <property type="entry name" value="ATHOOK"/>
</dbReference>
<dbReference type="SMART" id="SM00526">
    <property type="entry name" value="H15"/>
    <property type="match status" value="1"/>
</dbReference>
<dbReference type="SMART" id="SM00384">
    <property type="entry name" value="AT_hook"/>
    <property type="match status" value="10"/>
</dbReference>
<dbReference type="GO" id="GO:0030261">
    <property type="term" value="P:chromosome condensation"/>
    <property type="evidence" value="ECO:0007669"/>
    <property type="project" value="TreeGrafter"/>
</dbReference>
<dbReference type="AlphaFoldDB" id="A0A175YG72"/>
<dbReference type="InterPro" id="IPR005818">
    <property type="entry name" value="Histone_H1/H5_H15"/>
</dbReference>
<keyword evidence="9" id="KW-1185">Reference proteome</keyword>
<dbReference type="InterPro" id="IPR036388">
    <property type="entry name" value="WH-like_DNA-bd_sf"/>
</dbReference>
<dbReference type="GO" id="GO:0031492">
    <property type="term" value="F:nucleosomal DNA binding"/>
    <property type="evidence" value="ECO:0007669"/>
    <property type="project" value="TreeGrafter"/>
</dbReference>
<dbReference type="Proteomes" id="UP000077755">
    <property type="component" value="Chromosome 9"/>
</dbReference>
<feature type="region of interest" description="Disordered" evidence="5">
    <location>
        <begin position="75"/>
        <end position="305"/>
    </location>
</feature>
<gene>
    <name evidence="7" type="ORF">DCAR_030245</name>
    <name evidence="8" type="ORF">DCAR_0935129</name>
</gene>
<evidence type="ECO:0000313" key="8">
    <source>
        <dbReference type="EMBL" id="WOH15587.1"/>
    </source>
</evidence>
<accession>A0A175YG72</accession>
<dbReference type="FunFam" id="1.10.10.10:FF:000493">
    <property type="entry name" value="HMG-Y-related protein A"/>
    <property type="match status" value="1"/>
</dbReference>
<dbReference type="PANTHER" id="PTHR11467:SF103">
    <property type="entry name" value="HMG-Y-RELATED PROTEIN A"/>
    <property type="match status" value="1"/>
</dbReference>
<evidence type="ECO:0000256" key="3">
    <source>
        <dbReference type="ARBA" id="ARBA00023125"/>
    </source>
</evidence>
<reference evidence="8" key="2">
    <citation type="submission" date="2022-03" db="EMBL/GenBank/DDBJ databases">
        <title>Draft title - Genomic analysis of global carrot germplasm unveils the trajectory of domestication and the origin of high carotenoid orange carrot.</title>
        <authorList>
            <person name="Iorizzo M."/>
            <person name="Ellison S."/>
            <person name="Senalik D."/>
            <person name="Macko-Podgorni A."/>
            <person name="Grzebelus D."/>
            <person name="Bostan H."/>
            <person name="Rolling W."/>
            <person name="Curaba J."/>
            <person name="Simon P."/>
        </authorList>
    </citation>
    <scope>NUCLEOTIDE SEQUENCE</scope>
    <source>
        <tissue evidence="8">Leaf</tissue>
    </source>
</reference>
<protein>
    <recommendedName>
        <fullName evidence="6">H15 domain-containing protein</fullName>
    </recommendedName>
</protein>
<dbReference type="OMA" id="VMIKNNY"/>
<dbReference type="GO" id="GO:0003690">
    <property type="term" value="F:double-stranded DNA binding"/>
    <property type="evidence" value="ECO:0007669"/>
    <property type="project" value="TreeGrafter"/>
</dbReference>
<dbReference type="OrthoDB" id="1110759at2759"/>
<name>A0A175YG72_DAUCS</name>
<reference evidence="7" key="1">
    <citation type="journal article" date="2016" name="Nat. Genet.">
        <title>A high-quality carrot genome assembly provides new insights into carotenoid accumulation and asterid genome evolution.</title>
        <authorList>
            <person name="Iorizzo M."/>
            <person name="Ellison S."/>
            <person name="Senalik D."/>
            <person name="Zeng P."/>
            <person name="Satapoomin P."/>
            <person name="Huang J."/>
            <person name="Bowman M."/>
            <person name="Iovene M."/>
            <person name="Sanseverino W."/>
            <person name="Cavagnaro P."/>
            <person name="Yildiz M."/>
            <person name="Macko-Podgorni A."/>
            <person name="Moranska E."/>
            <person name="Grzebelus E."/>
            <person name="Grzebelus D."/>
            <person name="Ashrafi H."/>
            <person name="Zheng Z."/>
            <person name="Cheng S."/>
            <person name="Spooner D."/>
            <person name="Van Deynze A."/>
            <person name="Simon P."/>
        </authorList>
    </citation>
    <scope>NUCLEOTIDE SEQUENCE [LARGE SCALE GENOMIC DNA]</scope>
    <source>
        <tissue evidence="7">Leaf</tissue>
    </source>
</reference>
<proteinExistence type="predicted"/>
<dbReference type="SUPFAM" id="SSF46785">
    <property type="entry name" value="Winged helix' DNA-binding domain"/>
    <property type="match status" value="1"/>
</dbReference>
<dbReference type="InterPro" id="IPR036390">
    <property type="entry name" value="WH_DNA-bd_sf"/>
</dbReference>
<organism evidence="7">
    <name type="scientific">Daucus carota subsp. sativus</name>
    <name type="common">Carrot</name>
    <dbReference type="NCBI Taxonomy" id="79200"/>
    <lineage>
        <taxon>Eukaryota</taxon>
        <taxon>Viridiplantae</taxon>
        <taxon>Streptophyta</taxon>
        <taxon>Embryophyta</taxon>
        <taxon>Tracheophyta</taxon>
        <taxon>Spermatophyta</taxon>
        <taxon>Magnoliopsida</taxon>
        <taxon>eudicotyledons</taxon>
        <taxon>Gunneridae</taxon>
        <taxon>Pentapetalae</taxon>
        <taxon>asterids</taxon>
        <taxon>campanulids</taxon>
        <taxon>Apiales</taxon>
        <taxon>Apiaceae</taxon>
        <taxon>Apioideae</taxon>
        <taxon>Scandiceae</taxon>
        <taxon>Daucinae</taxon>
        <taxon>Daucus</taxon>
        <taxon>Daucus sect. Daucus</taxon>
    </lineage>
</organism>
<dbReference type="GO" id="GO:0000786">
    <property type="term" value="C:nucleosome"/>
    <property type="evidence" value="ECO:0007669"/>
    <property type="project" value="InterPro"/>
</dbReference>
<keyword evidence="4" id="KW-0539">Nucleus</keyword>
<dbReference type="PANTHER" id="PTHR11467">
    <property type="entry name" value="HISTONE H1"/>
    <property type="match status" value="1"/>
</dbReference>
<evidence type="ECO:0000259" key="6">
    <source>
        <dbReference type="PROSITE" id="PS51504"/>
    </source>
</evidence>
<dbReference type="GO" id="GO:0005730">
    <property type="term" value="C:nucleolus"/>
    <property type="evidence" value="ECO:0007669"/>
    <property type="project" value="TreeGrafter"/>
</dbReference>
<evidence type="ECO:0000256" key="2">
    <source>
        <dbReference type="ARBA" id="ARBA00004286"/>
    </source>
</evidence>
<dbReference type="GO" id="GO:0045910">
    <property type="term" value="P:negative regulation of DNA recombination"/>
    <property type="evidence" value="ECO:0007669"/>
    <property type="project" value="TreeGrafter"/>
</dbReference>
<dbReference type="PROSITE" id="PS51504">
    <property type="entry name" value="H15"/>
    <property type="match status" value="1"/>
</dbReference>
<feature type="compositionally biased region" description="Basic residues" evidence="5">
    <location>
        <begin position="126"/>
        <end position="135"/>
    </location>
</feature>
<sequence length="305" mass="32720">MATDKPSLPPPTLAQYPELILGAIEALDDKNGASTEAISKHIESMYGELPAAHSTLLSHHLNKMKQTGELVMYKNNYLKPDPTRTSRRGRGRPPKAKVSPAGDVPVSPPRSRGRPKKAVESEAKKSGTRPRGRPRKNVEPKSEAKLSDPRPRGRPPKIVDPAGASSEIRPRGRPVKAKSIDQGALVPVKRRGRPAKIDSSATKTLSRPRGRPPKNSLAGPSRGRGRPKNAKAKAPVAPKISTGPRGGRPLNDNAEDFEGPISLPVTNSPSLSGRKRGRPKKEKDASATQPGAKRGRGRPPKETSV</sequence>